<evidence type="ECO:0000313" key="5">
    <source>
        <dbReference type="Proteomes" id="UP001139226"/>
    </source>
</evidence>
<evidence type="ECO:0000256" key="1">
    <source>
        <dbReference type="SAM" id="Phobius"/>
    </source>
</evidence>
<dbReference type="Gene3D" id="2.130.10.10">
    <property type="entry name" value="YVTN repeat-like/Quinoprotein amine dehydrogenase"/>
    <property type="match status" value="2"/>
</dbReference>
<dbReference type="SMART" id="SM00421">
    <property type="entry name" value="HTH_LUXR"/>
    <property type="match status" value="1"/>
</dbReference>
<evidence type="ECO:0000313" key="4">
    <source>
        <dbReference type="EMBL" id="MCH4821785.1"/>
    </source>
</evidence>
<dbReference type="SUPFAM" id="SSF46894">
    <property type="entry name" value="C-terminal effector domain of the bipartite response regulators"/>
    <property type="match status" value="1"/>
</dbReference>
<feature type="transmembrane region" description="Helical" evidence="1">
    <location>
        <begin position="712"/>
        <end position="736"/>
    </location>
</feature>
<keyword evidence="5" id="KW-1185">Reference proteome</keyword>
<evidence type="ECO:0000259" key="3">
    <source>
        <dbReference type="SMART" id="SM00421"/>
    </source>
</evidence>
<dbReference type="Proteomes" id="UP001139226">
    <property type="component" value="Unassembled WGS sequence"/>
</dbReference>
<dbReference type="InterPro" id="IPR013783">
    <property type="entry name" value="Ig-like_fold"/>
</dbReference>
<comment type="caution">
    <text evidence="4">The sequence shown here is derived from an EMBL/GenBank/DDBJ whole genome shotgun (WGS) entry which is preliminary data.</text>
</comment>
<dbReference type="GO" id="GO:0006355">
    <property type="term" value="P:regulation of DNA-templated transcription"/>
    <property type="evidence" value="ECO:0007669"/>
    <property type="project" value="InterPro"/>
</dbReference>
<keyword evidence="1" id="KW-1133">Transmembrane helix</keyword>
<dbReference type="Gene3D" id="1.10.10.10">
    <property type="entry name" value="Winged helix-like DNA-binding domain superfamily/Winged helix DNA-binding domain"/>
    <property type="match status" value="1"/>
</dbReference>
<keyword evidence="1" id="KW-0812">Transmembrane</keyword>
<dbReference type="InterPro" id="IPR015943">
    <property type="entry name" value="WD40/YVTN_repeat-like_dom_sf"/>
</dbReference>
<dbReference type="InterPro" id="IPR036388">
    <property type="entry name" value="WH-like_DNA-bd_sf"/>
</dbReference>
<evidence type="ECO:0000256" key="2">
    <source>
        <dbReference type="SAM" id="SignalP"/>
    </source>
</evidence>
<feature type="signal peptide" evidence="2">
    <location>
        <begin position="1"/>
        <end position="23"/>
    </location>
</feature>
<accession>A0A9X2A810</accession>
<dbReference type="InterPro" id="IPR000792">
    <property type="entry name" value="Tscrpt_reg_LuxR_C"/>
</dbReference>
<dbReference type="InterPro" id="IPR016032">
    <property type="entry name" value="Sig_transdc_resp-reg_C-effctor"/>
</dbReference>
<dbReference type="Gene3D" id="2.60.40.10">
    <property type="entry name" value="Immunoglobulins"/>
    <property type="match status" value="1"/>
</dbReference>
<organism evidence="4 5">
    <name type="scientific">Christiangramia lutea</name>
    <dbReference type="NCBI Taxonomy" id="1607951"/>
    <lineage>
        <taxon>Bacteria</taxon>
        <taxon>Pseudomonadati</taxon>
        <taxon>Bacteroidota</taxon>
        <taxon>Flavobacteriia</taxon>
        <taxon>Flavobacteriales</taxon>
        <taxon>Flavobacteriaceae</taxon>
        <taxon>Christiangramia</taxon>
    </lineage>
</organism>
<dbReference type="RefSeq" id="WP_240711915.1">
    <property type="nucleotide sequence ID" value="NZ_JAKVTV010000001.1"/>
</dbReference>
<feature type="domain" description="HTH luxR-type" evidence="3">
    <location>
        <begin position="852"/>
        <end position="909"/>
    </location>
</feature>
<keyword evidence="2" id="KW-0732">Signal</keyword>
<dbReference type="AlphaFoldDB" id="A0A9X2A810"/>
<sequence>MFLKFFKSLILLVLMVNFSYSQELVPPIQNYAPSEYSAASQNWGIALDEKGIVYVANSQGLLVFDGISWELFPLESESIIRSVYPYKDRIYTGSYQEFGYWENSADGRMEYTSLTPLMQDLSMQSDEFWEIKAHEDAIYFRSFGAVYKYKKDKISRIGDVVASSIGVYQGRLILAPRNNGIAYVDGEGEMKPLEGDLKILDGENIVALEEVGSKLFIASRESLYVYENAKVERVENKPLNEVIERAEINHIISVSQNEIILGTIKEGIIQYDFRNQDIHMYGRSSGLQNNTILGMAYFDQKLWLSLDKGVDMIDLHSPIKFYTDNTGELGAVYDFHKYGNNHYLASNTGVYNFSNGKLQLVENAEDHTWNLEEIGGQLYANHNSGFYGINNSQFEPIDTRTGSFTVNKINDSGDELLIGNYTGLSLYNTKSGEVKELDSVNFPVKGFILENRNTIWAAHAYEGIYKITHREFETIEVRKIEPLGDKENFNPSIYKLNNQVTAFVGGKWYKYNPFEDKFQAFRELQTFNGSNLIFKGEDFYSFVDTDEGHLIITDLKGERISLSSEDLNYRLVKSNENFIRYNDSIFYVTLNDGFARVNLNKLREKQEGQWVSNPIIKEFTDETKRHSIATTPVIPFNDSGNILVKVGLPVSRAKKLIYSLEGEESLNGVVNSGTLNFRNLSHGDYHLVLTAVGNSANEVTSESFAFSIAPPWYLSPLMKFVYVLMFLSVVLLVYWLNQQKLRKHQLQLEAKFEKEHSDRLNRIEKERLINEIDLKRKELANTTMMAAKKNEVLMEIQGELNKDKSKFSNQFRIKHIMNKINSAVKNKDEWKVFETNFNEVHEDFFKDVLEKYPKLTSKDLKLCSYLKMNLSSKEIAPLMGISVRGVEVHRYRLRKKMDLDTDVNLTKFLIKNF</sequence>
<reference evidence="4" key="1">
    <citation type="submission" date="2022-03" db="EMBL/GenBank/DDBJ databases">
        <title>Gramella crocea sp. nov., isolated from activated sludge of a seafood processing plant.</title>
        <authorList>
            <person name="Zhang X."/>
        </authorList>
    </citation>
    <scope>NUCLEOTIDE SEQUENCE</scope>
    <source>
        <strain evidence="4">YJ019</strain>
    </source>
</reference>
<feature type="chain" id="PRO_5040888173" evidence="2">
    <location>
        <begin position="24"/>
        <end position="913"/>
    </location>
</feature>
<gene>
    <name evidence="4" type="ORF">ML462_01255</name>
</gene>
<protein>
    <submittedName>
        <fullName evidence="4">LuxR C-terminal-related transcriptional regulator</fullName>
    </submittedName>
</protein>
<keyword evidence="1" id="KW-0472">Membrane</keyword>
<proteinExistence type="predicted"/>
<name>A0A9X2A810_9FLAO</name>
<dbReference type="Pfam" id="PF00196">
    <property type="entry name" value="GerE"/>
    <property type="match status" value="1"/>
</dbReference>
<dbReference type="EMBL" id="JAKVTV010000001">
    <property type="protein sequence ID" value="MCH4821785.1"/>
    <property type="molecule type" value="Genomic_DNA"/>
</dbReference>
<dbReference type="GO" id="GO:0003677">
    <property type="term" value="F:DNA binding"/>
    <property type="evidence" value="ECO:0007669"/>
    <property type="project" value="InterPro"/>
</dbReference>